<dbReference type="AlphaFoldDB" id="A0A409VHR1"/>
<reference evidence="3 4" key="1">
    <citation type="journal article" date="2018" name="Evol. Lett.">
        <title>Horizontal gene cluster transfer increased hallucinogenic mushroom diversity.</title>
        <authorList>
            <person name="Reynolds H.T."/>
            <person name="Vijayakumar V."/>
            <person name="Gluck-Thaler E."/>
            <person name="Korotkin H.B."/>
            <person name="Matheny P.B."/>
            <person name="Slot J.C."/>
        </authorList>
    </citation>
    <scope>NUCLEOTIDE SEQUENCE [LARGE SCALE GENOMIC DNA]</scope>
    <source>
        <strain evidence="3 4">2629</strain>
    </source>
</reference>
<keyword evidence="1" id="KW-0812">Transmembrane</keyword>
<dbReference type="EMBL" id="NHTK01006059">
    <property type="protein sequence ID" value="PPQ65746.1"/>
    <property type="molecule type" value="Genomic_DNA"/>
</dbReference>
<feature type="transmembrane region" description="Helical" evidence="1">
    <location>
        <begin position="211"/>
        <end position="229"/>
    </location>
</feature>
<gene>
    <name evidence="3" type="ORF">CVT24_011779</name>
</gene>
<dbReference type="Proteomes" id="UP000284842">
    <property type="component" value="Unassembled WGS sequence"/>
</dbReference>
<name>A0A409VHR1_9AGAR</name>
<sequence length="265" mass="29537">MASSLSEPFLSVYQSQAASYIVTSALAVFVYDIFATLPDEVEYIWSTYTSGRLLPMFPTARVFSTAIPVFTQFQDSLEKYIRLLLKSVGLNVLSPLVNIILALWLYALYQGSKKVLMFLSFVIIGELLLQLLVTYDRAKRVTEGLFLASPNIPILGCLSVVDKPALTLALWVPLFIIACTFFGMMLYRLVNARKSRLQGFNITASPLHMEFLRGGAAFFLIVTVVFPLADDGCIDVLRDSPDDGVLGMRTWTSFKKPVVKTVTFV</sequence>
<dbReference type="InParanoid" id="A0A409VHR1"/>
<comment type="caution">
    <text evidence="3">The sequence shown here is derived from an EMBL/GenBank/DDBJ whole genome shotgun (WGS) entry which is preliminary data.</text>
</comment>
<accession>A0A409VHR1</accession>
<feature type="transmembrane region" description="Helical" evidence="1">
    <location>
        <begin position="168"/>
        <end position="190"/>
    </location>
</feature>
<organism evidence="3 4">
    <name type="scientific">Panaeolus cyanescens</name>
    <dbReference type="NCBI Taxonomy" id="181874"/>
    <lineage>
        <taxon>Eukaryota</taxon>
        <taxon>Fungi</taxon>
        <taxon>Dikarya</taxon>
        <taxon>Basidiomycota</taxon>
        <taxon>Agaricomycotina</taxon>
        <taxon>Agaricomycetes</taxon>
        <taxon>Agaricomycetidae</taxon>
        <taxon>Agaricales</taxon>
        <taxon>Agaricineae</taxon>
        <taxon>Galeropsidaceae</taxon>
        <taxon>Panaeolus</taxon>
    </lineage>
</organism>
<dbReference type="InterPro" id="IPR045340">
    <property type="entry name" value="DUF6533"/>
</dbReference>
<feature type="transmembrane region" description="Helical" evidence="1">
    <location>
        <begin position="83"/>
        <end position="109"/>
    </location>
</feature>
<keyword evidence="1" id="KW-1133">Transmembrane helix</keyword>
<feature type="transmembrane region" description="Helical" evidence="1">
    <location>
        <begin position="53"/>
        <end position="71"/>
    </location>
</feature>
<keyword evidence="1" id="KW-0472">Membrane</keyword>
<dbReference type="OrthoDB" id="3349377at2759"/>
<feature type="domain" description="DUF6533" evidence="2">
    <location>
        <begin position="20"/>
        <end position="50"/>
    </location>
</feature>
<keyword evidence="4" id="KW-1185">Reference proteome</keyword>
<evidence type="ECO:0000313" key="4">
    <source>
        <dbReference type="Proteomes" id="UP000284842"/>
    </source>
</evidence>
<dbReference type="Pfam" id="PF20151">
    <property type="entry name" value="DUF6533"/>
    <property type="match status" value="1"/>
</dbReference>
<feature type="transmembrane region" description="Helical" evidence="1">
    <location>
        <begin position="115"/>
        <end position="133"/>
    </location>
</feature>
<evidence type="ECO:0000259" key="2">
    <source>
        <dbReference type="Pfam" id="PF20151"/>
    </source>
</evidence>
<feature type="transmembrane region" description="Helical" evidence="1">
    <location>
        <begin position="12"/>
        <end position="33"/>
    </location>
</feature>
<proteinExistence type="predicted"/>
<protein>
    <recommendedName>
        <fullName evidence="2">DUF6533 domain-containing protein</fullName>
    </recommendedName>
</protein>
<evidence type="ECO:0000313" key="3">
    <source>
        <dbReference type="EMBL" id="PPQ65746.1"/>
    </source>
</evidence>
<evidence type="ECO:0000256" key="1">
    <source>
        <dbReference type="SAM" id="Phobius"/>
    </source>
</evidence>